<evidence type="ECO:0000313" key="1">
    <source>
        <dbReference type="EMBL" id="MFC3985471.1"/>
    </source>
</evidence>
<accession>A0ABV8FA22</accession>
<reference evidence="2" key="1">
    <citation type="journal article" date="2019" name="Int. J. Syst. Evol. Microbiol.">
        <title>The Global Catalogue of Microorganisms (GCM) 10K type strain sequencing project: providing services to taxonomists for standard genome sequencing and annotation.</title>
        <authorList>
            <consortium name="The Broad Institute Genomics Platform"/>
            <consortium name="The Broad Institute Genome Sequencing Center for Infectious Disease"/>
            <person name="Wu L."/>
            <person name="Ma J."/>
        </authorList>
    </citation>
    <scope>NUCLEOTIDE SEQUENCE [LARGE SCALE GENOMIC DNA]</scope>
    <source>
        <strain evidence="2">TBRC 7912</strain>
    </source>
</reference>
<dbReference type="EMBL" id="JBHSBC010000047">
    <property type="protein sequence ID" value="MFC3985471.1"/>
    <property type="molecule type" value="Genomic_DNA"/>
</dbReference>
<sequence length="153" mass="16818">MIYRVLITGSRSFADITALEHAMVDTWHDATQLGGELLVVHGACYPPKRRDGKRPNRSADWLAHIVCLAYGIPEEPHPADWDSCSRLCPPKPHRRTRQDGTTYCPIAGLARNQDMVDEGAHLCIAAPQGPSYGTRDCMRRAAEAGVEVLEVAA</sequence>
<name>A0ABV8FA22_9ACTN</name>
<evidence type="ECO:0000313" key="2">
    <source>
        <dbReference type="Proteomes" id="UP001595698"/>
    </source>
</evidence>
<dbReference type="RefSeq" id="WP_386195573.1">
    <property type="nucleotide sequence ID" value="NZ_JBHSBC010000047.1"/>
</dbReference>
<organism evidence="1 2">
    <name type="scientific">Streptosporangium jomthongense</name>
    <dbReference type="NCBI Taxonomy" id="1193683"/>
    <lineage>
        <taxon>Bacteria</taxon>
        <taxon>Bacillati</taxon>
        <taxon>Actinomycetota</taxon>
        <taxon>Actinomycetes</taxon>
        <taxon>Streptosporangiales</taxon>
        <taxon>Streptosporangiaceae</taxon>
        <taxon>Streptosporangium</taxon>
    </lineage>
</organism>
<gene>
    <name evidence="1" type="ORF">ACFOYY_35445</name>
</gene>
<comment type="caution">
    <text evidence="1">The sequence shown here is derived from an EMBL/GenBank/DDBJ whole genome shotgun (WGS) entry which is preliminary data.</text>
</comment>
<proteinExistence type="predicted"/>
<evidence type="ECO:0008006" key="3">
    <source>
        <dbReference type="Google" id="ProtNLM"/>
    </source>
</evidence>
<dbReference type="Proteomes" id="UP001595698">
    <property type="component" value="Unassembled WGS sequence"/>
</dbReference>
<keyword evidence="2" id="KW-1185">Reference proteome</keyword>
<protein>
    <recommendedName>
        <fullName evidence="3">DprA-like DNA processing chain A</fullName>
    </recommendedName>
</protein>